<evidence type="ECO:0000256" key="7">
    <source>
        <dbReference type="SAM" id="MobiDB-lite"/>
    </source>
</evidence>
<feature type="compositionally biased region" description="Polar residues" evidence="7">
    <location>
        <begin position="1"/>
        <end position="16"/>
    </location>
</feature>
<accession>A0A0K0FJA2</accession>
<reference evidence="10" key="2">
    <citation type="submission" date="2015-08" db="UniProtKB">
        <authorList>
            <consortium name="WormBaseParasite"/>
        </authorList>
    </citation>
    <scope>IDENTIFICATION</scope>
</reference>
<dbReference type="InterPro" id="IPR001506">
    <property type="entry name" value="Peptidase_M12A"/>
</dbReference>
<dbReference type="GO" id="GO:0006508">
    <property type="term" value="P:proteolysis"/>
    <property type="evidence" value="ECO:0007669"/>
    <property type="project" value="UniProtKB-KW"/>
</dbReference>
<evidence type="ECO:0000256" key="1">
    <source>
        <dbReference type="ARBA" id="ARBA00022670"/>
    </source>
</evidence>
<evidence type="ECO:0000313" key="10">
    <source>
        <dbReference type="WBParaSite" id="SVE_0897500.1"/>
    </source>
</evidence>
<reference evidence="9" key="1">
    <citation type="submission" date="2014-07" db="EMBL/GenBank/DDBJ databases">
        <authorList>
            <person name="Martin A.A"/>
            <person name="De Silva N."/>
        </authorList>
    </citation>
    <scope>NUCLEOTIDE SEQUENCE</scope>
</reference>
<dbReference type="GO" id="GO:0008270">
    <property type="term" value="F:zinc ion binding"/>
    <property type="evidence" value="ECO:0007669"/>
    <property type="project" value="UniProtKB-UniRule"/>
</dbReference>
<dbReference type="PANTHER" id="PTHR10127">
    <property type="entry name" value="DISCOIDIN, CUB, EGF, LAMININ , AND ZINC METALLOPROTEASE DOMAIN CONTAINING"/>
    <property type="match status" value="1"/>
</dbReference>
<keyword evidence="1" id="KW-0645">Protease</keyword>
<dbReference type="PANTHER" id="PTHR10127:SF780">
    <property type="entry name" value="METALLOENDOPEPTIDASE"/>
    <property type="match status" value="1"/>
</dbReference>
<evidence type="ECO:0000256" key="3">
    <source>
        <dbReference type="ARBA" id="ARBA00022801"/>
    </source>
</evidence>
<evidence type="ECO:0000256" key="4">
    <source>
        <dbReference type="ARBA" id="ARBA00022833"/>
    </source>
</evidence>
<name>A0A0K0FJA2_STRVS</name>
<feature type="domain" description="Peptidase M12A" evidence="8">
    <location>
        <begin position="43"/>
        <end position="91"/>
    </location>
</feature>
<dbReference type="Proteomes" id="UP000035680">
    <property type="component" value="Unassembled WGS sequence"/>
</dbReference>
<comment type="cofactor">
    <cofactor evidence="6">
        <name>Zn(2+)</name>
        <dbReference type="ChEBI" id="CHEBI:29105"/>
    </cofactor>
    <text evidence="6">Binds 1 zinc ion per subunit.</text>
</comment>
<feature type="region of interest" description="Disordered" evidence="7">
    <location>
        <begin position="1"/>
        <end position="23"/>
    </location>
</feature>
<feature type="binding site" evidence="6">
    <location>
        <position position="43"/>
    </location>
    <ligand>
        <name>Zn(2+)</name>
        <dbReference type="ChEBI" id="CHEBI:29105"/>
        <note>catalytic</note>
    </ligand>
</feature>
<dbReference type="SUPFAM" id="SSF55486">
    <property type="entry name" value="Metalloproteases ('zincins'), catalytic domain"/>
    <property type="match status" value="1"/>
</dbReference>
<keyword evidence="5" id="KW-0482">Metalloprotease</keyword>
<keyword evidence="3" id="KW-0378">Hydrolase</keyword>
<sequence length="91" mass="10695">MQNETCNKFKKQSTIPHGQPGSKFVKERRCWSYVSGTEEWSTHDQSRADRDQYLTILEDNMKPGLLYNYDKLNVSNALTYNTKYNYGSDMQ</sequence>
<evidence type="ECO:0000256" key="6">
    <source>
        <dbReference type="PROSITE-ProRule" id="PRU01211"/>
    </source>
</evidence>
<dbReference type="AlphaFoldDB" id="A0A0K0FJA2"/>
<keyword evidence="9" id="KW-1185">Reference proteome</keyword>
<evidence type="ECO:0000313" key="9">
    <source>
        <dbReference type="Proteomes" id="UP000035680"/>
    </source>
</evidence>
<evidence type="ECO:0000256" key="2">
    <source>
        <dbReference type="ARBA" id="ARBA00022723"/>
    </source>
</evidence>
<proteinExistence type="predicted"/>
<protein>
    <submittedName>
        <fullName evidence="10">Astacin domain-containing protein</fullName>
    </submittedName>
</protein>
<keyword evidence="4 6" id="KW-0862">Zinc</keyword>
<dbReference type="InterPro" id="IPR024079">
    <property type="entry name" value="MetalloPept_cat_dom_sf"/>
</dbReference>
<dbReference type="Gene3D" id="3.40.390.10">
    <property type="entry name" value="Collagenase (Catalytic Domain)"/>
    <property type="match status" value="1"/>
</dbReference>
<dbReference type="GO" id="GO:0004222">
    <property type="term" value="F:metalloendopeptidase activity"/>
    <property type="evidence" value="ECO:0007669"/>
    <property type="project" value="InterPro"/>
</dbReference>
<keyword evidence="2 6" id="KW-0479">Metal-binding</keyword>
<dbReference type="WBParaSite" id="SVE_0897500.1">
    <property type="protein sequence ID" value="SVE_0897500.1"/>
    <property type="gene ID" value="SVE_0897500"/>
</dbReference>
<organism evidence="9 10">
    <name type="scientific">Strongyloides venezuelensis</name>
    <name type="common">Threadworm</name>
    <dbReference type="NCBI Taxonomy" id="75913"/>
    <lineage>
        <taxon>Eukaryota</taxon>
        <taxon>Metazoa</taxon>
        <taxon>Ecdysozoa</taxon>
        <taxon>Nematoda</taxon>
        <taxon>Chromadorea</taxon>
        <taxon>Rhabditida</taxon>
        <taxon>Tylenchina</taxon>
        <taxon>Panagrolaimomorpha</taxon>
        <taxon>Strongyloidoidea</taxon>
        <taxon>Strongyloididae</taxon>
        <taxon>Strongyloides</taxon>
    </lineage>
</organism>
<evidence type="ECO:0000256" key="5">
    <source>
        <dbReference type="ARBA" id="ARBA00023049"/>
    </source>
</evidence>
<comment type="caution">
    <text evidence="6">Lacks conserved residue(s) required for the propagation of feature annotation.</text>
</comment>
<dbReference type="Pfam" id="PF01400">
    <property type="entry name" value="Astacin"/>
    <property type="match status" value="1"/>
</dbReference>
<evidence type="ECO:0000259" key="8">
    <source>
        <dbReference type="PROSITE" id="PS51864"/>
    </source>
</evidence>
<dbReference type="PROSITE" id="PS51864">
    <property type="entry name" value="ASTACIN"/>
    <property type="match status" value="1"/>
</dbReference>